<evidence type="ECO:0000256" key="12">
    <source>
        <dbReference type="ARBA" id="ARBA00023065"/>
    </source>
</evidence>
<dbReference type="GO" id="GO:0008021">
    <property type="term" value="C:synaptic vesicle"/>
    <property type="evidence" value="ECO:0007669"/>
    <property type="project" value="InterPro"/>
</dbReference>
<evidence type="ECO:0000256" key="3">
    <source>
        <dbReference type="ARBA" id="ARBA00022448"/>
    </source>
</evidence>
<dbReference type="EMBL" id="JANIIK010000046">
    <property type="protein sequence ID" value="KAJ3602660.1"/>
    <property type="molecule type" value="Genomic_DNA"/>
</dbReference>
<keyword evidence="5" id="KW-0109">Calcium transport</keyword>
<dbReference type="InterPro" id="IPR008253">
    <property type="entry name" value="Marvel"/>
</dbReference>
<evidence type="ECO:0000256" key="13">
    <source>
        <dbReference type="ARBA" id="ARBA00023136"/>
    </source>
</evidence>
<protein>
    <recommendedName>
        <fullName evidence="20">MARVEL domain-containing protein</fullName>
    </recommendedName>
</protein>
<keyword evidence="10" id="KW-0851">Voltage-gated channel</keyword>
<dbReference type="SUPFAM" id="SSF81324">
    <property type="entry name" value="Voltage-gated potassium channels"/>
    <property type="match status" value="3"/>
</dbReference>
<keyword evidence="8" id="KW-0677">Repeat</keyword>
<sequence length="1067" mass="120866">MYALGLPSYFMSLFNRFDCFVVSTGILELILVNMNIMSAMGISVLRCIRLLRLLKVTKYWTSLSNLVASLLNSMRSIACLLLLLFLFIVIFSLLGMQVFGGRFNFPNQPKPRSTFDSFPQALISVFQILTVILLNVFLAIAVDNLAEAESLTSAQKEKAEEKKRKKVLNANMPDKAAEEKALLAKKLAEQRAKGIEVIPTTAKLKIDEFESNVNEIKDPFPPADFPGDDEEEDPDIPESPRPRPMADLQLKEEAVPMPEASSFFIFGPQNKFRKLCHRIINATTFTNIILLFILLSSISLAAEDPIDPMSFRNQVLASADIVFTSVFTAEIVLKMTTYGAILHQGSFCRNSFNILDLLVVSVSLLSMGMEGWYVNYQEGALHEMEIRRRKWVNSELNFDNILNGMLALFTVSTFEGWPKLLYKAIDSNLEDTGPVYNNRVAISIFFIIYIILIAFFMMNIFVGFVIVTFQEQGNQEYKDCELDKNQRQCVQYALKARPLRCYIPKNPYQYQVWYIVTSCYFEYLMFLLIMLNTMCLGTQHCNQSDHVTHLSDMLNVIFTVLFTVEMILKLMAFKAKGYFGDPWNVFDFVIVIGSVVDVTLSEVDSAENMSVSITFFRLFRVMRLVKLLNRSEGIRNLLWTFIKSFQIINLFVAVIMDNFDYLTRDWSILGPQHLDEFKKIWAEYDPEATSRPSGNFEQANEELRAIIKKIWKRTSMKLLDQVIPPIGDDEVTVGKFYATFLIQDYFRKLKKRQEEYYGYGPAKTSNEIQAGLRNIEDEAAPELRRAISGQLLNEEEINETTEGGIFRVLRSTPLDHVTAARPRDHVTAARPRERAVSGFALDLGPMKEPLGFIRLLEWVFAIFAFATAGGYMGSSHFTIQCPAVAPATAAPPQTVTAMFGYPFRLGAWEYTIPLCNGTQTVFLQGDFSSSAEFFVTVGVFAFLYCTATLVLYLGYQNAYRETSRGPLVDLLLTGVFAFLWLVSSSAWGKGLTDIKYATDPNFLKEQCKEICSPGDAPYMGRLNASVILGFLNLILWAGNCWFIYKETHFHKGPNPPATMQEGGLPGP</sequence>
<dbReference type="Pfam" id="PF01284">
    <property type="entry name" value="MARVEL"/>
    <property type="match status" value="1"/>
</dbReference>
<evidence type="ECO:0000256" key="2">
    <source>
        <dbReference type="ARBA" id="ARBA00006476"/>
    </source>
</evidence>
<feature type="compositionally biased region" description="Acidic residues" evidence="18">
    <location>
        <begin position="226"/>
        <end position="236"/>
    </location>
</feature>
<comment type="subcellular location">
    <subcellularLocation>
        <location evidence="1">Membrane</location>
        <topology evidence="1">Multi-pass membrane protein</topology>
    </subcellularLocation>
</comment>
<dbReference type="OrthoDB" id="431720at2759"/>
<feature type="transmembrane region" description="Helical" evidence="19">
    <location>
        <begin position="77"/>
        <end position="100"/>
    </location>
</feature>
<keyword evidence="3" id="KW-0813">Transport</keyword>
<reference evidence="21" key="1">
    <citation type="submission" date="2022-07" db="EMBL/GenBank/DDBJ databases">
        <title>Chromosome-level genome of Muraenolepis orangiensis.</title>
        <authorList>
            <person name="Kim J."/>
        </authorList>
    </citation>
    <scope>NUCLEOTIDE SEQUENCE</scope>
    <source>
        <strain evidence="21">KU_S4_2022</strain>
        <tissue evidence="21">Muscle</tissue>
    </source>
</reference>
<evidence type="ECO:0000313" key="22">
    <source>
        <dbReference type="Proteomes" id="UP001148018"/>
    </source>
</evidence>
<feature type="transmembrane region" description="Helical" evidence="19">
    <location>
        <begin position="855"/>
        <end position="873"/>
    </location>
</feature>
<dbReference type="Pfam" id="PF00520">
    <property type="entry name" value="Ion_trans"/>
    <property type="match status" value="4"/>
</dbReference>
<feature type="transmembrane region" description="Helical" evidence="19">
    <location>
        <begin position="354"/>
        <end position="374"/>
    </location>
</feature>
<evidence type="ECO:0000256" key="5">
    <source>
        <dbReference type="ARBA" id="ARBA00022568"/>
    </source>
</evidence>
<dbReference type="GO" id="GO:0005891">
    <property type="term" value="C:voltage-gated calcium channel complex"/>
    <property type="evidence" value="ECO:0007669"/>
    <property type="project" value="TreeGrafter"/>
</dbReference>
<feature type="transmembrane region" description="Helical" evidence="19">
    <location>
        <begin position="512"/>
        <end position="533"/>
    </location>
</feature>
<keyword evidence="4" id="KW-0597">Phosphoprotein</keyword>
<dbReference type="Gene3D" id="1.10.238.10">
    <property type="entry name" value="EF-hand"/>
    <property type="match status" value="1"/>
</dbReference>
<comment type="similarity">
    <text evidence="2">Belongs to the synaptophysin/synaptobrevin family.</text>
</comment>
<keyword evidence="13 17" id="KW-0472">Membrane</keyword>
<feature type="region of interest" description="Disordered" evidence="18">
    <location>
        <begin position="214"/>
        <end position="244"/>
    </location>
</feature>
<evidence type="ECO:0000256" key="6">
    <source>
        <dbReference type="ARBA" id="ARBA00022673"/>
    </source>
</evidence>
<dbReference type="InterPro" id="IPR014873">
    <property type="entry name" value="VDCC_a1su_IQ"/>
</dbReference>
<proteinExistence type="inferred from homology"/>
<evidence type="ECO:0000256" key="19">
    <source>
        <dbReference type="SAM" id="Phobius"/>
    </source>
</evidence>
<evidence type="ECO:0000256" key="1">
    <source>
        <dbReference type="ARBA" id="ARBA00004141"/>
    </source>
</evidence>
<dbReference type="Gene3D" id="1.10.287.70">
    <property type="match status" value="2"/>
</dbReference>
<comment type="caution">
    <text evidence="21">The sequence shown here is derived from an EMBL/GenBank/DDBJ whole genome shotgun (WGS) entry which is preliminary data.</text>
</comment>
<feature type="transmembrane region" description="Helical" evidence="19">
    <location>
        <begin position="967"/>
        <end position="987"/>
    </location>
</feature>
<feature type="transmembrane region" description="Helical" evidence="19">
    <location>
        <begin position="314"/>
        <end position="333"/>
    </location>
</feature>
<dbReference type="GO" id="GO:0098703">
    <property type="term" value="P:calcium ion import across plasma membrane"/>
    <property type="evidence" value="ECO:0007669"/>
    <property type="project" value="TreeGrafter"/>
</dbReference>
<dbReference type="SMART" id="SM01062">
    <property type="entry name" value="Ca_chan_IQ"/>
    <property type="match status" value="1"/>
</dbReference>
<evidence type="ECO:0000256" key="18">
    <source>
        <dbReference type="SAM" id="MobiDB-lite"/>
    </source>
</evidence>
<feature type="transmembrane region" description="Helical" evidence="19">
    <location>
        <begin position="279"/>
        <end position="302"/>
    </location>
</feature>
<dbReference type="InterPro" id="IPR027359">
    <property type="entry name" value="Volt_channel_dom_sf"/>
</dbReference>
<dbReference type="PROSITE" id="PS51225">
    <property type="entry name" value="MARVEL"/>
    <property type="match status" value="1"/>
</dbReference>
<dbReference type="Gene3D" id="6.10.250.2180">
    <property type="match status" value="1"/>
</dbReference>
<evidence type="ECO:0000256" key="17">
    <source>
        <dbReference type="PROSITE-ProRule" id="PRU00581"/>
    </source>
</evidence>
<evidence type="ECO:0000256" key="9">
    <source>
        <dbReference type="ARBA" id="ARBA00022837"/>
    </source>
</evidence>
<keyword evidence="16" id="KW-0407">Ion channel</keyword>
<evidence type="ECO:0000256" key="16">
    <source>
        <dbReference type="ARBA" id="ARBA00023303"/>
    </source>
</evidence>
<feature type="domain" description="MARVEL" evidence="20">
    <location>
        <begin position="845"/>
        <end position="1048"/>
    </location>
</feature>
<dbReference type="InterPro" id="IPR001285">
    <property type="entry name" value="Synaptophysin/porin"/>
</dbReference>
<dbReference type="FunFam" id="1.20.120.350:FF:000040">
    <property type="entry name" value="Voltage-dependent L-type calcium channel subunit alpha"/>
    <property type="match status" value="1"/>
</dbReference>
<dbReference type="AlphaFoldDB" id="A0A9Q0EC12"/>
<evidence type="ECO:0000256" key="11">
    <source>
        <dbReference type="ARBA" id="ARBA00022989"/>
    </source>
</evidence>
<feature type="transmembrane region" description="Helical" evidence="19">
    <location>
        <begin position="553"/>
        <end position="571"/>
    </location>
</feature>
<dbReference type="Gene3D" id="1.20.120.350">
    <property type="entry name" value="Voltage-gated potassium channels. Chain C"/>
    <property type="match status" value="2"/>
</dbReference>
<evidence type="ECO:0000256" key="4">
    <source>
        <dbReference type="ARBA" id="ARBA00022553"/>
    </source>
</evidence>
<dbReference type="Proteomes" id="UP001148018">
    <property type="component" value="Unassembled WGS sequence"/>
</dbReference>
<evidence type="ECO:0000313" key="21">
    <source>
        <dbReference type="EMBL" id="KAJ3602660.1"/>
    </source>
</evidence>
<dbReference type="InterPro" id="IPR050599">
    <property type="entry name" value="VDCC_alpha-1_subunit"/>
</dbReference>
<keyword evidence="14" id="KW-1015">Disulfide bond</keyword>
<dbReference type="GO" id="GO:0008331">
    <property type="term" value="F:high voltage-gated calcium channel activity"/>
    <property type="evidence" value="ECO:0007669"/>
    <property type="project" value="TreeGrafter"/>
</dbReference>
<dbReference type="PANTHER" id="PTHR45628">
    <property type="entry name" value="VOLTAGE-DEPENDENT CALCIUM CHANNEL TYPE A SUBUNIT ALPHA-1"/>
    <property type="match status" value="1"/>
</dbReference>
<name>A0A9Q0EC12_9TELE</name>
<keyword evidence="11 19" id="KW-1133">Transmembrane helix</keyword>
<keyword evidence="7 17" id="KW-0812">Transmembrane</keyword>
<accession>A0A9Q0EC12</accession>
<evidence type="ECO:0000256" key="10">
    <source>
        <dbReference type="ARBA" id="ARBA00022882"/>
    </source>
</evidence>
<evidence type="ECO:0000256" key="15">
    <source>
        <dbReference type="ARBA" id="ARBA00023180"/>
    </source>
</evidence>
<dbReference type="PRINTS" id="PR00220">
    <property type="entry name" value="SYNAPTOPHYSN"/>
</dbReference>
<gene>
    <name evidence="21" type="ORF">NHX12_030409</name>
</gene>
<evidence type="ECO:0000256" key="14">
    <source>
        <dbReference type="ARBA" id="ARBA00023157"/>
    </source>
</evidence>
<dbReference type="PANTHER" id="PTHR45628:SF9">
    <property type="entry name" value="VOLTAGE-DEPENDENT L-TYPE CALCIUM CHANNEL SUBUNIT ALPHA-1S"/>
    <property type="match status" value="1"/>
</dbReference>
<keyword evidence="22" id="KW-1185">Reference proteome</keyword>
<feature type="transmembrane region" description="Helical" evidence="19">
    <location>
        <begin position="440"/>
        <end position="469"/>
    </location>
</feature>
<dbReference type="FunFam" id="1.20.120.350:FF:000006">
    <property type="entry name" value="Voltage-dependent L-type calcium channel subunit alpha"/>
    <property type="match status" value="1"/>
</dbReference>
<organism evidence="21 22">
    <name type="scientific">Muraenolepis orangiensis</name>
    <name type="common">Patagonian moray cod</name>
    <dbReference type="NCBI Taxonomy" id="630683"/>
    <lineage>
        <taxon>Eukaryota</taxon>
        <taxon>Metazoa</taxon>
        <taxon>Chordata</taxon>
        <taxon>Craniata</taxon>
        <taxon>Vertebrata</taxon>
        <taxon>Euteleostomi</taxon>
        <taxon>Actinopterygii</taxon>
        <taxon>Neopterygii</taxon>
        <taxon>Teleostei</taxon>
        <taxon>Neoteleostei</taxon>
        <taxon>Acanthomorphata</taxon>
        <taxon>Zeiogadaria</taxon>
        <taxon>Gadariae</taxon>
        <taxon>Gadiformes</taxon>
        <taxon>Muraenolepidoidei</taxon>
        <taxon>Muraenolepididae</taxon>
        <taxon>Muraenolepis</taxon>
    </lineage>
</organism>
<keyword evidence="9" id="KW-0106">Calcium</keyword>
<feature type="transmembrane region" description="Helical" evidence="19">
    <location>
        <begin position="1022"/>
        <end position="1044"/>
    </location>
</feature>
<dbReference type="InterPro" id="IPR005821">
    <property type="entry name" value="Ion_trans_dom"/>
</dbReference>
<dbReference type="Pfam" id="PF08763">
    <property type="entry name" value="Ca_chan_IQ"/>
    <property type="match status" value="1"/>
</dbReference>
<feature type="transmembrane region" description="Helical" evidence="19">
    <location>
        <begin position="120"/>
        <end position="142"/>
    </location>
</feature>
<keyword evidence="15" id="KW-0325">Glycoprotein</keyword>
<feature type="transmembrane region" description="Helical" evidence="19">
    <location>
        <begin position="933"/>
        <end position="955"/>
    </location>
</feature>
<evidence type="ECO:0000256" key="8">
    <source>
        <dbReference type="ARBA" id="ARBA00022737"/>
    </source>
</evidence>
<keyword evidence="6" id="KW-0107">Calcium channel</keyword>
<keyword evidence="12" id="KW-0406">Ion transport</keyword>
<evidence type="ECO:0000259" key="20">
    <source>
        <dbReference type="PROSITE" id="PS51225"/>
    </source>
</evidence>
<evidence type="ECO:0000256" key="7">
    <source>
        <dbReference type="ARBA" id="ARBA00022692"/>
    </source>
</evidence>
<feature type="transmembrane region" description="Helical" evidence="19">
    <location>
        <begin position="20"/>
        <end position="45"/>
    </location>
</feature>